<dbReference type="OrthoDB" id="5984008at2759"/>
<evidence type="ECO:0000256" key="19">
    <source>
        <dbReference type="SAM" id="SignalP"/>
    </source>
</evidence>
<dbReference type="InterPro" id="IPR001828">
    <property type="entry name" value="ANF_lig-bd_rcpt"/>
</dbReference>
<gene>
    <name evidence="21" type="ORF">JRQ81_009986</name>
</gene>
<keyword evidence="6 19" id="KW-0732">Signal</keyword>
<evidence type="ECO:0000256" key="5">
    <source>
        <dbReference type="ARBA" id="ARBA00022692"/>
    </source>
</evidence>
<dbReference type="InterPro" id="IPR011500">
    <property type="entry name" value="GPCR_3_9-Cys_dom"/>
</dbReference>
<feature type="transmembrane region" description="Helical" evidence="18">
    <location>
        <begin position="651"/>
        <end position="672"/>
    </location>
</feature>
<keyword evidence="12" id="KW-0807">Transducer</keyword>
<dbReference type="Gene3D" id="3.40.50.2300">
    <property type="match status" value="2"/>
</dbReference>
<evidence type="ECO:0000313" key="22">
    <source>
        <dbReference type="Proteomes" id="UP001142489"/>
    </source>
</evidence>
<evidence type="ECO:0000256" key="14">
    <source>
        <dbReference type="ARBA" id="ARBA00038492"/>
    </source>
</evidence>
<feature type="transmembrane region" description="Helical" evidence="18">
    <location>
        <begin position="572"/>
        <end position="595"/>
    </location>
</feature>
<evidence type="ECO:0000256" key="9">
    <source>
        <dbReference type="ARBA" id="ARBA00023136"/>
    </source>
</evidence>
<proteinExistence type="inferred from homology"/>
<evidence type="ECO:0000256" key="1">
    <source>
        <dbReference type="ARBA" id="ARBA00004651"/>
    </source>
</evidence>
<keyword evidence="3" id="KW-0919">Taste</keyword>
<feature type="domain" description="G-protein coupled receptors family 3 profile" evidence="20">
    <location>
        <begin position="537"/>
        <end position="804"/>
    </location>
</feature>
<comment type="subunit">
    <text evidence="15">Forms heterodimers with TAS1R3.</text>
</comment>
<keyword evidence="7 18" id="KW-1133">Transmembrane helix</keyword>
<evidence type="ECO:0000256" key="13">
    <source>
        <dbReference type="ARBA" id="ARBA00037659"/>
    </source>
</evidence>
<comment type="function">
    <text evidence="13">Putative taste receptor. TAS1R2/TAS1R3 recognizes diverse natural and synthetic sweeteners.</text>
</comment>
<comment type="caution">
    <text evidence="21">The sequence shown here is derived from an EMBL/GenBank/DDBJ whole genome shotgun (WGS) entry which is preliminary data.</text>
</comment>
<keyword evidence="2" id="KW-1003">Cell membrane</keyword>
<organism evidence="21 22">
    <name type="scientific">Phrynocephalus forsythii</name>
    <dbReference type="NCBI Taxonomy" id="171643"/>
    <lineage>
        <taxon>Eukaryota</taxon>
        <taxon>Metazoa</taxon>
        <taxon>Chordata</taxon>
        <taxon>Craniata</taxon>
        <taxon>Vertebrata</taxon>
        <taxon>Euteleostomi</taxon>
        <taxon>Lepidosauria</taxon>
        <taxon>Squamata</taxon>
        <taxon>Bifurcata</taxon>
        <taxon>Unidentata</taxon>
        <taxon>Episquamata</taxon>
        <taxon>Toxicofera</taxon>
        <taxon>Iguania</taxon>
        <taxon>Acrodonta</taxon>
        <taxon>Agamidae</taxon>
        <taxon>Agaminae</taxon>
        <taxon>Phrynocephalus</taxon>
    </lineage>
</organism>
<reference evidence="21" key="1">
    <citation type="journal article" date="2023" name="DNA Res.">
        <title>Chromosome-level genome assembly of Phrynocephalus forsythii using third-generation DNA sequencing and Hi-C analysis.</title>
        <authorList>
            <person name="Qi Y."/>
            <person name="Zhao W."/>
            <person name="Zhao Y."/>
            <person name="Niu C."/>
            <person name="Cao S."/>
            <person name="Zhang Y."/>
        </authorList>
    </citation>
    <scope>NUCLEOTIDE SEQUENCE</scope>
    <source>
        <tissue evidence="21">Muscle</tissue>
    </source>
</reference>
<evidence type="ECO:0000313" key="21">
    <source>
        <dbReference type="EMBL" id="KAJ7306599.1"/>
    </source>
</evidence>
<dbReference type="Pfam" id="PF01094">
    <property type="entry name" value="ANF_receptor"/>
    <property type="match status" value="1"/>
</dbReference>
<evidence type="ECO:0000256" key="12">
    <source>
        <dbReference type="ARBA" id="ARBA00023224"/>
    </source>
</evidence>
<keyword evidence="5 18" id="KW-0812">Transmembrane</keyword>
<evidence type="ECO:0000256" key="3">
    <source>
        <dbReference type="ARBA" id="ARBA00022480"/>
    </source>
</evidence>
<dbReference type="InterPro" id="IPR000337">
    <property type="entry name" value="GPCR_3"/>
</dbReference>
<keyword evidence="4" id="KW-0716">Sensory transduction</keyword>
<comment type="subcellular location">
    <subcellularLocation>
        <location evidence="1">Cell membrane</location>
        <topology evidence="1">Multi-pass membrane protein</topology>
    </subcellularLocation>
</comment>
<keyword evidence="11" id="KW-0325">Glycoprotein</keyword>
<dbReference type="GO" id="GO:0033041">
    <property type="term" value="F:sweet taste receptor activity"/>
    <property type="evidence" value="ECO:0007669"/>
    <property type="project" value="TreeGrafter"/>
</dbReference>
<dbReference type="PANTHER" id="PTHR24061:SF517">
    <property type="entry name" value="TASTE RECEPTOR TYPE 1 MEMBER 2"/>
    <property type="match status" value="1"/>
</dbReference>
<dbReference type="InterPro" id="IPR038550">
    <property type="entry name" value="GPCR_3_9-Cys_sf"/>
</dbReference>
<dbReference type="PROSITE" id="PS50259">
    <property type="entry name" value="G_PROTEIN_RECEP_F3_4"/>
    <property type="match status" value="1"/>
</dbReference>
<evidence type="ECO:0000256" key="8">
    <source>
        <dbReference type="ARBA" id="ARBA00023040"/>
    </source>
</evidence>
<dbReference type="InterPro" id="IPR017979">
    <property type="entry name" value="GPCR_3_CS"/>
</dbReference>
<dbReference type="EMBL" id="JAPFRF010000020">
    <property type="protein sequence ID" value="KAJ7306599.1"/>
    <property type="molecule type" value="Genomic_DNA"/>
</dbReference>
<dbReference type="PROSITE" id="PS00980">
    <property type="entry name" value="G_PROTEIN_RECEP_F3_2"/>
    <property type="match status" value="1"/>
</dbReference>
<comment type="similarity">
    <text evidence="14">Belongs to the G-protein coupled receptor 3 family. TAS1R subfamily.</text>
</comment>
<keyword evidence="10" id="KW-0675">Receptor</keyword>
<keyword evidence="22" id="KW-1185">Reference proteome</keyword>
<dbReference type="GO" id="GO:0005886">
    <property type="term" value="C:plasma membrane"/>
    <property type="evidence" value="ECO:0007669"/>
    <property type="project" value="UniProtKB-SubCell"/>
</dbReference>
<evidence type="ECO:0000256" key="10">
    <source>
        <dbReference type="ARBA" id="ARBA00023170"/>
    </source>
</evidence>
<dbReference type="InterPro" id="IPR017978">
    <property type="entry name" value="GPCR_3_C"/>
</dbReference>
<dbReference type="Pfam" id="PF00003">
    <property type="entry name" value="7tm_3"/>
    <property type="match status" value="1"/>
</dbReference>
<feature type="transmembrane region" description="Helical" evidence="18">
    <location>
        <begin position="697"/>
        <end position="722"/>
    </location>
</feature>
<feature type="transmembrane region" description="Helical" evidence="18">
    <location>
        <begin position="537"/>
        <end position="560"/>
    </location>
</feature>
<feature type="transmembrane region" description="Helical" evidence="18">
    <location>
        <begin position="760"/>
        <end position="781"/>
    </location>
</feature>
<keyword evidence="8" id="KW-0297">G-protein coupled receptor</keyword>
<sequence>MGAGEALVVACLGALITRVASGATPASHFHLDGDYVLGGLFPLHTEATTHPYRSKAWVPDCKQYNTKPSGYSYLQAMRYAVEEINHSSFLLPGVSLGYEMVDICYHTNPVHALLYFLSDDRFLVEVRANYTRYRPRISYRATVEFLSDPRTFPAAFRTIPSTEQQITLILKLLQRFRWNWVVVLYSEDEYGQTNLRQLRTQAVATCVAFQESIPVVGSDPSAADGAWNRIRSTVQKMKGSSAKVAIILSSDMVVGPLLLEAVQQNVTGFVWIAAEAWSMDPEIRKITGLSSLGTFFGIAPEEVPIPGLNDFRIRQSADPGEDDESPADPAMCNQECDDCLVEIQEKEPSLRGLGDRIEFNVYSAVYAVAHALHRLLGCNGTGCRLRALYPWQLLKAMSQVSFVLLNNTVNFDEKGDPPNGFEVVQWLWDIPEEPFRRIASCNERGELQVETEIIVWHTGNNTVPRSVCSEQCGPGEMRKHVGPLSCCFKCVKCTAGTFLNQSNIFTCQSCPPDMWSGAGQEECFSKPVLYLQWDAPAAIFLVVFTMVGFLASGGLLRIFARHVNTPVVRSAGGPLCFLMIASLLVGFGSLLFYIGRPTEVKCVCRRTLFGLCFTLCMACMTVRSFQIVCVFKMAARLPRAYNAWVKYNGQWVFVATVFSLKLGVVAINLYLFPPLPVQSLPSGSDLAVLILSCNPNYLSAAILNNALEMVLSFWCFSFAYMGKALPKHYNEAKYISMCMAGYFTCWVTLVVVMAVGEGVAVTVCDAAAGLSNLLSLCVGYFGPKCYIILFRPEQNTSSFFQTAIQSYTMRSA</sequence>
<evidence type="ECO:0000256" key="17">
    <source>
        <dbReference type="ARBA" id="ARBA00042616"/>
    </source>
</evidence>
<keyword evidence="9 18" id="KW-0472">Membrane</keyword>
<evidence type="ECO:0000256" key="18">
    <source>
        <dbReference type="SAM" id="Phobius"/>
    </source>
</evidence>
<feature type="transmembrane region" description="Helical" evidence="18">
    <location>
        <begin position="734"/>
        <end position="754"/>
    </location>
</feature>
<dbReference type="InterPro" id="IPR028082">
    <property type="entry name" value="Peripla_BP_I"/>
</dbReference>
<feature type="transmembrane region" description="Helical" evidence="18">
    <location>
        <begin position="607"/>
        <end position="631"/>
    </location>
</feature>
<evidence type="ECO:0000256" key="2">
    <source>
        <dbReference type="ARBA" id="ARBA00022475"/>
    </source>
</evidence>
<dbReference type="PANTHER" id="PTHR24061">
    <property type="entry name" value="CALCIUM-SENSING RECEPTOR-RELATED"/>
    <property type="match status" value="1"/>
</dbReference>
<dbReference type="InterPro" id="IPR000068">
    <property type="entry name" value="GPCR_3_Ca_sens_rcpt-rel"/>
</dbReference>
<protein>
    <recommendedName>
        <fullName evidence="16">Taste receptor type 1 member 2</fullName>
    </recommendedName>
    <alternativeName>
        <fullName evidence="17">Sweet taste receptor T1R2</fullName>
    </alternativeName>
</protein>
<evidence type="ECO:0000256" key="11">
    <source>
        <dbReference type="ARBA" id="ARBA00023180"/>
    </source>
</evidence>
<dbReference type="SUPFAM" id="SSF53822">
    <property type="entry name" value="Periplasmic binding protein-like I"/>
    <property type="match status" value="1"/>
</dbReference>
<dbReference type="Proteomes" id="UP001142489">
    <property type="component" value="Unassembled WGS sequence"/>
</dbReference>
<dbReference type="Gene3D" id="2.10.50.30">
    <property type="entry name" value="GPCR, family 3, nine cysteines domain"/>
    <property type="match status" value="1"/>
</dbReference>
<feature type="signal peptide" evidence="19">
    <location>
        <begin position="1"/>
        <end position="22"/>
    </location>
</feature>
<dbReference type="Pfam" id="PF07562">
    <property type="entry name" value="NCD3G"/>
    <property type="match status" value="1"/>
</dbReference>
<evidence type="ECO:0000256" key="16">
    <source>
        <dbReference type="ARBA" id="ARBA00040704"/>
    </source>
</evidence>
<evidence type="ECO:0000256" key="15">
    <source>
        <dbReference type="ARBA" id="ARBA00038699"/>
    </source>
</evidence>
<dbReference type="AlphaFoldDB" id="A0A9Q0X9I9"/>
<dbReference type="FunFam" id="2.10.50.30:FF:000004">
    <property type="entry name" value="Taste receptor type 1 member 3-like protein"/>
    <property type="match status" value="1"/>
</dbReference>
<accession>A0A9Q0X9I9</accession>
<name>A0A9Q0X9I9_9SAUR</name>
<evidence type="ECO:0000256" key="6">
    <source>
        <dbReference type="ARBA" id="ARBA00022729"/>
    </source>
</evidence>
<dbReference type="FunFam" id="3.40.50.2300:FF:000016">
    <property type="entry name" value="Taste 1 receptor member 2"/>
    <property type="match status" value="1"/>
</dbReference>
<evidence type="ECO:0000256" key="4">
    <source>
        <dbReference type="ARBA" id="ARBA00022606"/>
    </source>
</evidence>
<evidence type="ECO:0000259" key="20">
    <source>
        <dbReference type="PROSITE" id="PS50259"/>
    </source>
</evidence>
<evidence type="ECO:0000256" key="7">
    <source>
        <dbReference type="ARBA" id="ARBA00022989"/>
    </source>
</evidence>
<feature type="chain" id="PRO_5040291560" description="Taste receptor type 1 member 2" evidence="19">
    <location>
        <begin position="23"/>
        <end position="812"/>
    </location>
</feature>
<dbReference type="PRINTS" id="PR00248">
    <property type="entry name" value="GPCRMGR"/>
</dbReference>
<dbReference type="GO" id="GO:1903767">
    <property type="term" value="C:sweet taste receptor complex"/>
    <property type="evidence" value="ECO:0007669"/>
    <property type="project" value="TreeGrafter"/>
</dbReference>
<dbReference type="GO" id="GO:0004930">
    <property type="term" value="F:G protein-coupled receptor activity"/>
    <property type="evidence" value="ECO:0007669"/>
    <property type="project" value="UniProtKB-KW"/>
</dbReference>